<evidence type="ECO:0000256" key="1">
    <source>
        <dbReference type="SAM" id="SignalP"/>
    </source>
</evidence>
<keyword evidence="1" id="KW-0732">Signal</keyword>
<sequence>MAIFRKMGMYFHTLLTATMITTGAVIASPSTAATLRVTVENVAPDQGINLGHFWLGLHDGSFDAFNVGEPASDGVALLAEEQVVGLGARILADFNIPVPQLTDIVINTFAAGTDYGFISPELQSALEAGSDRPAISAILDSIFNSDLDVNDLPPSPGTIAAEFADSPIGKNGGVQDILFYPTLAPIPVVQPPGTTASTVFEVTDPQKNRFFSYATMLYPSDDAFIGNDDPKAIQVFDEQGKFLGADFIVFGNQAWDAGSLVNNEQIFPTRVKVPENGTIQPHPGLKASGEGGVVDSQLDGLSFANADFLNPGYQVAHITITQVDEPATTQGLLVLGSLLSIVTVMSKLKQRKNNLSSHFDS</sequence>
<feature type="signal peptide" evidence="1">
    <location>
        <begin position="1"/>
        <end position="32"/>
    </location>
</feature>
<dbReference type="NCBIfam" id="NF038123">
    <property type="entry name" value="NF038123_dom"/>
    <property type="match status" value="1"/>
</dbReference>
<organism evidence="2 3">
    <name type="scientific">Halotia branconii CENA392</name>
    <dbReference type="NCBI Taxonomy" id="1539056"/>
    <lineage>
        <taxon>Bacteria</taxon>
        <taxon>Bacillati</taxon>
        <taxon>Cyanobacteriota</taxon>
        <taxon>Cyanophyceae</taxon>
        <taxon>Nostocales</taxon>
        <taxon>Nodulariaceae</taxon>
        <taxon>Halotia</taxon>
    </lineage>
</organism>
<dbReference type="Proteomes" id="UP001223520">
    <property type="component" value="Chromosome"/>
</dbReference>
<accession>A0AAJ6P9Z4</accession>
<name>A0AAJ6P9Z4_9CYAN</name>
<dbReference type="EMBL" id="CP124543">
    <property type="protein sequence ID" value="WGV26202.1"/>
    <property type="molecule type" value="Genomic_DNA"/>
</dbReference>
<dbReference type="InterPro" id="IPR009465">
    <property type="entry name" value="Spondin_N"/>
</dbReference>
<dbReference type="AlphaFoldDB" id="A0AAJ6P9Z4"/>
<evidence type="ECO:0000313" key="2">
    <source>
        <dbReference type="EMBL" id="WGV26202.1"/>
    </source>
</evidence>
<dbReference type="RefSeq" id="WP_281483457.1">
    <property type="nucleotide sequence ID" value="NZ_CP124543.1"/>
</dbReference>
<protein>
    <submittedName>
        <fullName evidence="2">Spondin domain-containing protein</fullName>
    </submittedName>
</protein>
<evidence type="ECO:0000313" key="3">
    <source>
        <dbReference type="Proteomes" id="UP001223520"/>
    </source>
</evidence>
<dbReference type="Gene3D" id="2.60.40.2130">
    <property type="entry name" value="F-spondin domain"/>
    <property type="match status" value="1"/>
</dbReference>
<dbReference type="InterPro" id="IPR038678">
    <property type="entry name" value="Spondin_N_sf"/>
</dbReference>
<gene>
    <name evidence="2" type="ORF">QI031_01410</name>
</gene>
<feature type="chain" id="PRO_5042501412" evidence="1">
    <location>
        <begin position="33"/>
        <end position="361"/>
    </location>
</feature>
<reference evidence="2 3" key="1">
    <citation type="journal article" date="2023" name="Limnol Oceanogr Lett">
        <title>Environmental adaptations by the intertidal Antarctic cyanobacterium Halotia branconii CENA392 as revealed using long-read genome sequencing.</title>
        <authorList>
            <person name="Dextro R.B."/>
            <person name="Delbaje E."/>
            <person name="Freitas P.N.N."/>
            <person name="Geraldes V."/>
            <person name="Pinto E."/>
            <person name="Long P.F."/>
            <person name="Fiore M.F."/>
        </authorList>
    </citation>
    <scope>NUCLEOTIDE SEQUENCE [LARGE SCALE GENOMIC DNA]</scope>
    <source>
        <strain evidence="2 3">CENA392</strain>
    </source>
</reference>
<proteinExistence type="predicted"/>
<keyword evidence="3" id="KW-1185">Reference proteome</keyword>
<dbReference type="KEGG" id="hbq:QI031_01410"/>